<evidence type="ECO:0000256" key="1">
    <source>
        <dbReference type="SAM" id="MobiDB-lite"/>
    </source>
</evidence>
<gene>
    <name evidence="2" type="ORF">OSB04_018569</name>
</gene>
<proteinExistence type="predicted"/>
<dbReference type="InterPro" id="IPR027471">
    <property type="entry name" value="YbeD-like_sf"/>
</dbReference>
<dbReference type="AlphaFoldDB" id="A0AA38WLV7"/>
<dbReference type="SUPFAM" id="SSF117991">
    <property type="entry name" value="YbeD/HP0495-like"/>
    <property type="match status" value="1"/>
</dbReference>
<comment type="caution">
    <text evidence="2">The sequence shown here is derived from an EMBL/GenBank/DDBJ whole genome shotgun (WGS) entry which is preliminary data.</text>
</comment>
<dbReference type="InterPro" id="IPR007454">
    <property type="entry name" value="UPF0250_YbeD-like"/>
</dbReference>
<dbReference type="PANTHER" id="PTHR34782:SF1">
    <property type="entry name" value="PHOSPHORIBOSYLFORMYLGLYCINAMIDINE SYNTHASE"/>
    <property type="match status" value="1"/>
</dbReference>
<sequence length="230" mass="25975">MARRTVVIQGVIKEVLWRTSVDRNSFSSLYRNGQKFQTPISSWRLRCKIVTNVRDFCSEKRIDHRINNENVSSSPSVVAEKSHEVPQEVDLQIVRDTSKTEGRVGQTTNTVFGTTVIDSTGEWLTLDSKVNNYPSLRRFTAIGIGGDDFVQSMVAAVESVIQQPVPLGNVKKRVSSGGKYVSVNIGPVQVISREQITHAHVPTRIRRGIRDPYRHPTNRRRPWTDPQLTP</sequence>
<dbReference type="EMBL" id="JARYMX010000004">
    <property type="protein sequence ID" value="KAJ9554524.1"/>
    <property type="molecule type" value="Genomic_DNA"/>
</dbReference>
<dbReference type="PANTHER" id="PTHR34782">
    <property type="entry name" value="PHOSPHORIBOSYLFORMYLGLYCINAMIDINE SYNTHASE"/>
    <property type="match status" value="1"/>
</dbReference>
<keyword evidence="3" id="KW-1185">Reference proteome</keyword>
<protein>
    <submittedName>
        <fullName evidence="2">Uncharacterized protein</fullName>
    </submittedName>
</protein>
<evidence type="ECO:0000313" key="2">
    <source>
        <dbReference type="EMBL" id="KAJ9554524.1"/>
    </source>
</evidence>
<name>A0AA38WLV7_9ASTR</name>
<organism evidence="2 3">
    <name type="scientific">Centaurea solstitialis</name>
    <name type="common">yellow star-thistle</name>
    <dbReference type="NCBI Taxonomy" id="347529"/>
    <lineage>
        <taxon>Eukaryota</taxon>
        <taxon>Viridiplantae</taxon>
        <taxon>Streptophyta</taxon>
        <taxon>Embryophyta</taxon>
        <taxon>Tracheophyta</taxon>
        <taxon>Spermatophyta</taxon>
        <taxon>Magnoliopsida</taxon>
        <taxon>eudicotyledons</taxon>
        <taxon>Gunneridae</taxon>
        <taxon>Pentapetalae</taxon>
        <taxon>asterids</taxon>
        <taxon>campanulids</taxon>
        <taxon>Asterales</taxon>
        <taxon>Asteraceae</taxon>
        <taxon>Carduoideae</taxon>
        <taxon>Cardueae</taxon>
        <taxon>Centaureinae</taxon>
        <taxon>Centaurea</taxon>
    </lineage>
</organism>
<evidence type="ECO:0000313" key="3">
    <source>
        <dbReference type="Proteomes" id="UP001172457"/>
    </source>
</evidence>
<dbReference type="Pfam" id="PF04359">
    <property type="entry name" value="DUF493"/>
    <property type="match status" value="1"/>
</dbReference>
<accession>A0AA38WLV7</accession>
<feature type="region of interest" description="Disordered" evidence="1">
    <location>
        <begin position="208"/>
        <end position="230"/>
    </location>
</feature>
<dbReference type="Gene3D" id="3.30.70.260">
    <property type="match status" value="1"/>
</dbReference>
<reference evidence="2" key="1">
    <citation type="submission" date="2023-03" db="EMBL/GenBank/DDBJ databases">
        <title>Chromosome-scale reference genome and RAD-based genetic map of yellow starthistle (Centaurea solstitialis) reveal putative structural variation and QTLs associated with invader traits.</title>
        <authorList>
            <person name="Reatini B."/>
            <person name="Cang F.A."/>
            <person name="Jiang Q."/>
            <person name="Mckibben M.T.W."/>
            <person name="Barker M.S."/>
            <person name="Rieseberg L.H."/>
            <person name="Dlugosch K.M."/>
        </authorList>
    </citation>
    <scope>NUCLEOTIDE SEQUENCE</scope>
    <source>
        <strain evidence="2">CAN-66</strain>
        <tissue evidence="2">Leaf</tissue>
    </source>
</reference>
<dbReference type="Proteomes" id="UP001172457">
    <property type="component" value="Chromosome 4"/>
</dbReference>